<dbReference type="EMBL" id="DVHH01000077">
    <property type="protein sequence ID" value="HIR54551.1"/>
    <property type="molecule type" value="Genomic_DNA"/>
</dbReference>
<dbReference type="Pfam" id="PF06580">
    <property type="entry name" value="His_kinase"/>
    <property type="match status" value="1"/>
</dbReference>
<dbReference type="InterPro" id="IPR003660">
    <property type="entry name" value="HAMP_dom"/>
</dbReference>
<keyword evidence="6 11" id="KW-0418">Kinase</keyword>
<keyword evidence="8" id="KW-0812">Transmembrane</keyword>
<dbReference type="InterPro" id="IPR010559">
    <property type="entry name" value="Sig_transdc_His_kin_internal"/>
</dbReference>
<evidence type="ECO:0000256" key="5">
    <source>
        <dbReference type="ARBA" id="ARBA00022679"/>
    </source>
</evidence>
<dbReference type="GO" id="GO:0016020">
    <property type="term" value="C:membrane"/>
    <property type="evidence" value="ECO:0007669"/>
    <property type="project" value="UniProtKB-SubCell"/>
</dbReference>
<dbReference type="InterPro" id="IPR003594">
    <property type="entry name" value="HATPase_dom"/>
</dbReference>
<feature type="transmembrane region" description="Helical" evidence="8">
    <location>
        <begin position="23"/>
        <end position="46"/>
    </location>
</feature>
<evidence type="ECO:0000313" key="11">
    <source>
        <dbReference type="EMBL" id="HIR54551.1"/>
    </source>
</evidence>
<dbReference type="InterPro" id="IPR005467">
    <property type="entry name" value="His_kinase_dom"/>
</dbReference>
<dbReference type="SMART" id="SM00304">
    <property type="entry name" value="HAMP"/>
    <property type="match status" value="1"/>
</dbReference>
<keyword evidence="5" id="KW-0808">Transferase</keyword>
<evidence type="ECO:0000256" key="1">
    <source>
        <dbReference type="ARBA" id="ARBA00000085"/>
    </source>
</evidence>
<dbReference type="CDD" id="cd06225">
    <property type="entry name" value="HAMP"/>
    <property type="match status" value="1"/>
</dbReference>
<dbReference type="AlphaFoldDB" id="A0A9D1DKL4"/>
<accession>A0A9D1DKL4</accession>
<dbReference type="Pfam" id="PF00672">
    <property type="entry name" value="HAMP"/>
    <property type="match status" value="1"/>
</dbReference>
<dbReference type="PANTHER" id="PTHR34220:SF7">
    <property type="entry name" value="SENSOR HISTIDINE KINASE YPDA"/>
    <property type="match status" value="1"/>
</dbReference>
<comment type="caution">
    <text evidence="11">The sequence shown here is derived from an EMBL/GenBank/DDBJ whole genome shotgun (WGS) entry which is preliminary data.</text>
</comment>
<evidence type="ECO:0000259" key="10">
    <source>
        <dbReference type="PROSITE" id="PS50885"/>
    </source>
</evidence>
<dbReference type="SMART" id="SM00387">
    <property type="entry name" value="HATPase_c"/>
    <property type="match status" value="1"/>
</dbReference>
<feature type="domain" description="Histidine kinase" evidence="9">
    <location>
        <begin position="461"/>
        <end position="561"/>
    </location>
</feature>
<dbReference type="PANTHER" id="PTHR34220">
    <property type="entry name" value="SENSOR HISTIDINE KINASE YPDA"/>
    <property type="match status" value="1"/>
</dbReference>
<dbReference type="SUPFAM" id="SSF55874">
    <property type="entry name" value="ATPase domain of HSP90 chaperone/DNA topoisomerase II/histidine kinase"/>
    <property type="match status" value="1"/>
</dbReference>
<dbReference type="Gene3D" id="3.30.565.10">
    <property type="entry name" value="Histidine kinase-like ATPase, C-terminal domain"/>
    <property type="match status" value="1"/>
</dbReference>
<feature type="domain" description="HAMP" evidence="10">
    <location>
        <begin position="300"/>
        <end position="352"/>
    </location>
</feature>
<evidence type="ECO:0000256" key="6">
    <source>
        <dbReference type="ARBA" id="ARBA00022777"/>
    </source>
</evidence>
<evidence type="ECO:0000256" key="4">
    <source>
        <dbReference type="ARBA" id="ARBA00022553"/>
    </source>
</evidence>
<dbReference type="InterPro" id="IPR004358">
    <property type="entry name" value="Sig_transdc_His_kin-like_C"/>
</dbReference>
<dbReference type="PROSITE" id="PS50885">
    <property type="entry name" value="HAMP"/>
    <property type="match status" value="1"/>
</dbReference>
<name>A0A9D1DKL4_9FIRM</name>
<dbReference type="EC" id="2.7.13.3" evidence="3"/>
<dbReference type="InterPro" id="IPR036890">
    <property type="entry name" value="HATPase_C_sf"/>
</dbReference>
<comment type="subcellular location">
    <subcellularLocation>
        <location evidence="2">Membrane</location>
    </subcellularLocation>
</comment>
<evidence type="ECO:0000313" key="12">
    <source>
        <dbReference type="Proteomes" id="UP000824238"/>
    </source>
</evidence>
<evidence type="ECO:0000259" key="9">
    <source>
        <dbReference type="PROSITE" id="PS50109"/>
    </source>
</evidence>
<dbReference type="InterPro" id="IPR050640">
    <property type="entry name" value="Bact_2-comp_sensor_kinase"/>
</dbReference>
<reference evidence="11" key="2">
    <citation type="journal article" date="2021" name="PeerJ">
        <title>Extensive microbial diversity within the chicken gut microbiome revealed by metagenomics and culture.</title>
        <authorList>
            <person name="Gilroy R."/>
            <person name="Ravi A."/>
            <person name="Getino M."/>
            <person name="Pursley I."/>
            <person name="Horton D.L."/>
            <person name="Alikhan N.F."/>
            <person name="Baker D."/>
            <person name="Gharbi K."/>
            <person name="Hall N."/>
            <person name="Watson M."/>
            <person name="Adriaenssens E.M."/>
            <person name="Foster-Nyarko E."/>
            <person name="Jarju S."/>
            <person name="Secka A."/>
            <person name="Antonio M."/>
            <person name="Oren A."/>
            <person name="Chaudhuri R.R."/>
            <person name="La Ragione R."/>
            <person name="Hildebrand F."/>
            <person name="Pallen M.J."/>
        </authorList>
    </citation>
    <scope>NUCLEOTIDE SEQUENCE</scope>
    <source>
        <strain evidence="11">ChiGjej3B3-7149</strain>
    </source>
</reference>
<evidence type="ECO:0000256" key="2">
    <source>
        <dbReference type="ARBA" id="ARBA00004370"/>
    </source>
</evidence>
<feature type="transmembrane region" description="Helical" evidence="8">
    <location>
        <begin position="271"/>
        <end position="294"/>
    </location>
</feature>
<dbReference type="PRINTS" id="PR00344">
    <property type="entry name" value="BCTRLSENSOR"/>
</dbReference>
<evidence type="ECO:0000256" key="7">
    <source>
        <dbReference type="ARBA" id="ARBA00023012"/>
    </source>
</evidence>
<evidence type="ECO:0000256" key="3">
    <source>
        <dbReference type="ARBA" id="ARBA00012438"/>
    </source>
</evidence>
<comment type="catalytic activity">
    <reaction evidence="1">
        <text>ATP + protein L-histidine = ADP + protein N-phospho-L-histidine.</text>
        <dbReference type="EC" id="2.7.13.3"/>
    </reaction>
</comment>
<dbReference type="GO" id="GO:0000155">
    <property type="term" value="F:phosphorelay sensor kinase activity"/>
    <property type="evidence" value="ECO:0007669"/>
    <property type="project" value="InterPro"/>
</dbReference>
<keyword evidence="8" id="KW-0472">Membrane</keyword>
<dbReference type="Gene3D" id="6.10.340.10">
    <property type="match status" value="1"/>
</dbReference>
<evidence type="ECO:0000256" key="8">
    <source>
        <dbReference type="SAM" id="Phobius"/>
    </source>
</evidence>
<dbReference type="Pfam" id="PF02518">
    <property type="entry name" value="HATPase_c"/>
    <property type="match status" value="1"/>
</dbReference>
<dbReference type="Proteomes" id="UP000824238">
    <property type="component" value="Unassembled WGS sequence"/>
</dbReference>
<proteinExistence type="predicted"/>
<keyword evidence="4" id="KW-0597">Phosphoprotein</keyword>
<keyword evidence="7" id="KW-0902">Two-component regulatory system</keyword>
<gene>
    <name evidence="11" type="ORF">IAD36_02975</name>
</gene>
<reference evidence="11" key="1">
    <citation type="submission" date="2020-10" db="EMBL/GenBank/DDBJ databases">
        <authorList>
            <person name="Gilroy R."/>
        </authorList>
    </citation>
    <scope>NUCLEOTIDE SEQUENCE</scope>
    <source>
        <strain evidence="11">ChiGjej3B3-7149</strain>
    </source>
</reference>
<sequence>MDGALRGDGMRARLRNLSFRNKLLLAFLLIGVVPLLISTLLMLNIFRVTLAGNARDAAQAELDGAVRALDTLLGEGVETLHDLAGDGLVCAELSEPGSQPPQSVYDALYTLSSGLRGQADFALYSAQGELLFTTGTGSAAELGTHWGLLNAAAQADSCAFSGDGGYMLAAKALLDGDVPLGYAVMSLGAVQLDELFSAYAGSGGILLLDPYWDCVYRSANAGGEDLAPLLRERLLAGQSLSDGGGSEFYVRESAVSGFMLLYRQPEPVADWVMRLLYIVSALTILICLALCAAVSMRISRQLFEPVRALNAAMGAVEEGKLDTRLEVRSTDELGQLAGRFNRMVERLRAHLEESVRRRQELSDAQIRMMQAQLNPHFLYNTLDTVKWMGKINKVPEVATVAADLADILRSSISGGEFVTLGEELTTLDRYVEIQSIRFPGKFALVKDVEDLALDVLVPKLMLQPIVENSIIHGFADSGGSIVVTARLADEELIITVRDDGCGMSEESLRRFREGGADGGRHLGLRNVDAILRLHYGPEHGLRFLPAEGRGTCVMIDLPAARKEERGC</sequence>
<organism evidence="11 12">
    <name type="scientific">Candidatus Scatomorpha intestinigallinarum</name>
    <dbReference type="NCBI Taxonomy" id="2840923"/>
    <lineage>
        <taxon>Bacteria</taxon>
        <taxon>Bacillati</taxon>
        <taxon>Bacillota</taxon>
        <taxon>Clostridia</taxon>
        <taxon>Eubacteriales</taxon>
        <taxon>Candidatus Scatomorpha</taxon>
    </lineage>
</organism>
<protein>
    <recommendedName>
        <fullName evidence="3">histidine kinase</fullName>
        <ecNumber evidence="3">2.7.13.3</ecNumber>
    </recommendedName>
</protein>
<keyword evidence="8" id="KW-1133">Transmembrane helix</keyword>
<dbReference type="PROSITE" id="PS50109">
    <property type="entry name" value="HIS_KIN"/>
    <property type="match status" value="1"/>
</dbReference>
<dbReference type="SUPFAM" id="SSF158472">
    <property type="entry name" value="HAMP domain-like"/>
    <property type="match status" value="1"/>
</dbReference>